<evidence type="ECO:0000259" key="9">
    <source>
        <dbReference type="SMART" id="SM00642"/>
    </source>
</evidence>
<feature type="binding site" evidence="8">
    <location>
        <position position="103"/>
    </location>
    <ligand>
        <name>Ca(2+)</name>
        <dbReference type="ChEBI" id="CHEBI:29108"/>
        <label>1</label>
    </ligand>
</feature>
<comment type="caution">
    <text evidence="10">The sequence shown here is derived from an EMBL/GenBank/DDBJ whole genome shotgun (WGS) entry which is preliminary data.</text>
</comment>
<reference evidence="10 11" key="1">
    <citation type="submission" date="2019-04" db="EMBL/GenBank/DDBJ databases">
        <title>Microbes associate with the intestines of laboratory mice.</title>
        <authorList>
            <person name="Navarre W."/>
            <person name="Wong E."/>
            <person name="Huang K."/>
            <person name="Tropini C."/>
            <person name="Ng K."/>
            <person name="Yu B."/>
        </authorList>
    </citation>
    <scope>NUCLEOTIDE SEQUENCE [LARGE SCALE GENOMIC DNA]</scope>
    <source>
        <strain evidence="10 11">NM07_P-09</strain>
    </source>
</reference>
<dbReference type="GO" id="GO:0005509">
    <property type="term" value="F:calcium ion binding"/>
    <property type="evidence" value="ECO:0007669"/>
    <property type="project" value="InterPro"/>
</dbReference>
<comment type="similarity">
    <text evidence="2">Belongs to the glycosyl hydrolase 13 family.</text>
</comment>
<dbReference type="SMART" id="SM00642">
    <property type="entry name" value="Aamy"/>
    <property type="match status" value="1"/>
</dbReference>
<evidence type="ECO:0000256" key="1">
    <source>
        <dbReference type="ARBA" id="ARBA00001913"/>
    </source>
</evidence>
<dbReference type="GO" id="GO:0004556">
    <property type="term" value="F:alpha-amylase activity"/>
    <property type="evidence" value="ECO:0007669"/>
    <property type="project" value="UniProtKB-EC"/>
</dbReference>
<evidence type="ECO:0000256" key="4">
    <source>
        <dbReference type="ARBA" id="ARBA00022801"/>
    </source>
</evidence>
<evidence type="ECO:0000256" key="8">
    <source>
        <dbReference type="PIRSR" id="PIRSR001021-2"/>
    </source>
</evidence>
<dbReference type="Proteomes" id="UP000310263">
    <property type="component" value="Unassembled WGS sequence"/>
</dbReference>
<keyword evidence="5" id="KW-0119">Carbohydrate metabolism</keyword>
<evidence type="ECO:0000313" key="11">
    <source>
        <dbReference type="Proteomes" id="UP000310263"/>
    </source>
</evidence>
<gene>
    <name evidence="10" type="ORF">E5334_02700</name>
</gene>
<feature type="binding site" evidence="8">
    <location>
        <position position="199"/>
    </location>
    <ligand>
        <name>Ca(2+)</name>
        <dbReference type="ChEBI" id="CHEBI:29108"/>
        <label>1</label>
    </ligand>
</feature>
<comment type="cofactor">
    <cofactor evidence="1">
        <name>Ca(2+)</name>
        <dbReference type="ChEBI" id="CHEBI:29108"/>
    </cofactor>
</comment>
<feature type="binding site" evidence="8">
    <location>
        <position position="201"/>
    </location>
    <ligand>
        <name>Ca(2+)</name>
        <dbReference type="ChEBI" id="CHEBI:29108"/>
        <label>2</label>
    </ligand>
</feature>
<name>A0A4S2F3J6_9ACTN</name>
<dbReference type="RefSeq" id="WP_136012051.1">
    <property type="nucleotide sequence ID" value="NZ_SRYE01000001.1"/>
</dbReference>
<dbReference type="Gene3D" id="3.20.20.80">
    <property type="entry name" value="Glycosidases"/>
    <property type="match status" value="1"/>
</dbReference>
<dbReference type="EMBL" id="SRYE01000001">
    <property type="protein sequence ID" value="TGY63425.1"/>
    <property type="molecule type" value="Genomic_DNA"/>
</dbReference>
<evidence type="ECO:0000256" key="2">
    <source>
        <dbReference type="ARBA" id="ARBA00008061"/>
    </source>
</evidence>
<proteinExistence type="inferred from homology"/>
<keyword evidence="11" id="KW-1185">Reference proteome</keyword>
<keyword evidence="8" id="KW-0106">Calcium</keyword>
<dbReference type="NCBIfam" id="NF006969">
    <property type="entry name" value="PRK09441.1-2"/>
    <property type="match status" value="1"/>
</dbReference>
<dbReference type="InterPro" id="IPR006047">
    <property type="entry name" value="GH13_cat_dom"/>
</dbReference>
<dbReference type="AlphaFoldDB" id="A0A4S2F3J6"/>
<dbReference type="EC" id="3.2.1.1" evidence="10"/>
<evidence type="ECO:0000256" key="7">
    <source>
        <dbReference type="PIRSR" id="PIRSR001021-1"/>
    </source>
</evidence>
<dbReference type="GO" id="GO:0005975">
    <property type="term" value="P:carbohydrate metabolic process"/>
    <property type="evidence" value="ECO:0007669"/>
    <property type="project" value="InterPro"/>
</dbReference>
<evidence type="ECO:0000256" key="3">
    <source>
        <dbReference type="ARBA" id="ARBA00022723"/>
    </source>
</evidence>
<evidence type="ECO:0000256" key="5">
    <source>
        <dbReference type="ARBA" id="ARBA00023277"/>
    </source>
</evidence>
<dbReference type="OrthoDB" id="9805159at2"/>
<accession>A0A4S2F3J6</accession>
<keyword evidence="4 10" id="KW-0378">Hydrolase</keyword>
<evidence type="ECO:0000313" key="10">
    <source>
        <dbReference type="EMBL" id="TGY63425.1"/>
    </source>
</evidence>
<keyword evidence="3 8" id="KW-0479">Metal-binding</keyword>
<protein>
    <submittedName>
        <fullName evidence="10">Alpha-amylase</fullName>
        <ecNumber evidence="10">3.2.1.1</ecNumber>
    </submittedName>
</protein>
<keyword evidence="6 10" id="KW-0326">Glycosidase</keyword>
<dbReference type="Pfam" id="PF00128">
    <property type="entry name" value="Alpha-amylase"/>
    <property type="match status" value="1"/>
</dbReference>
<feature type="active site" description="Nucleophile" evidence="7">
    <location>
        <position position="230"/>
    </location>
</feature>
<sequence>MKETLLQDFEWYLPNDANFWNIVGEQAEDLKRLGFTFVWLPPAYKGQAGASDVGYGVYDLFDLGEFDQKGTTATKYGTLDQYLTAIKTLHDQGLKVVGDIVLNHRMGADEKETVQVNACNPQNRLQDTSGEFEADVWTKYTFPGRNGAHDDFTWDASDFTGTDHDDRTGKNEILSFEGKSWNDNVSKEDGNFDFIMGDDVDFSMDEVVAQLTTWGLWYTKKAGLDGFRVDAVKSIDSKFFGPWLQEMSEVGNHPIFAVGEFWSGDSNDLKGYLADSGRCMRLFDVPLHFKLQQASQQPANYDMHQLFDNTITKDDPDLSCPFVDNHDTQPGQSLQSWVEDGFKSRAYATILLRDAQAPFVFYGDLWGIPHDGKNPVPYLREMIWIRSHLLGDELVDMNDYDHQKMCWLVRGDHPVFVIWTGADWKQKDIVEPTLAGKTFVDVCDPSHLVPVSENGTASFTCSPNGLGIYITCEDYETLKQELY</sequence>
<dbReference type="PANTHER" id="PTHR43447">
    <property type="entry name" value="ALPHA-AMYLASE"/>
    <property type="match status" value="1"/>
</dbReference>
<dbReference type="Gene3D" id="2.40.30.140">
    <property type="match status" value="1"/>
</dbReference>
<dbReference type="NCBIfam" id="NF006968">
    <property type="entry name" value="PRK09441.1-1"/>
    <property type="match status" value="1"/>
</dbReference>
<feature type="domain" description="Glycosyl hydrolase family 13 catalytic" evidence="9">
    <location>
        <begin position="3"/>
        <end position="401"/>
    </location>
</feature>
<dbReference type="SUPFAM" id="SSF51445">
    <property type="entry name" value="(Trans)glycosidases"/>
    <property type="match status" value="1"/>
</dbReference>
<feature type="binding site" evidence="8">
    <location>
        <position position="193"/>
    </location>
    <ligand>
        <name>Ca(2+)</name>
        <dbReference type="ChEBI" id="CHEBI:29108"/>
        <label>1</label>
    </ligand>
</feature>
<organism evidence="10 11">
    <name type="scientific">Muricaecibacterium torontonense</name>
    <dbReference type="NCBI Taxonomy" id="3032871"/>
    <lineage>
        <taxon>Bacteria</taxon>
        <taxon>Bacillati</taxon>
        <taxon>Actinomycetota</taxon>
        <taxon>Coriobacteriia</taxon>
        <taxon>Coriobacteriales</taxon>
        <taxon>Atopobiaceae</taxon>
        <taxon>Muricaecibacterium</taxon>
    </lineage>
</organism>
<feature type="active site" description="Nucleophile" evidence="7">
    <location>
        <position position="260"/>
    </location>
</feature>
<dbReference type="InterPro" id="IPR013776">
    <property type="entry name" value="A-amylase_thermo"/>
</dbReference>
<dbReference type="InterPro" id="IPR017853">
    <property type="entry name" value="GH"/>
</dbReference>
<dbReference type="PIRSF" id="PIRSF001021">
    <property type="entry name" value="Alph-amls_thrmst"/>
    <property type="match status" value="1"/>
</dbReference>
<dbReference type="CDD" id="cd11318">
    <property type="entry name" value="AmyAc_bac_fung_AmyA"/>
    <property type="match status" value="1"/>
</dbReference>
<evidence type="ECO:0000256" key="6">
    <source>
        <dbReference type="ARBA" id="ARBA00023295"/>
    </source>
</evidence>